<evidence type="ECO:0000313" key="2">
    <source>
        <dbReference type="Proteomes" id="UP001320706"/>
    </source>
</evidence>
<gene>
    <name evidence="1" type="ORF">M8818_006096</name>
</gene>
<protein>
    <submittedName>
        <fullName evidence="1">Uncharacterized protein</fullName>
    </submittedName>
</protein>
<comment type="caution">
    <text evidence="1">The sequence shown here is derived from an EMBL/GenBank/DDBJ whole genome shotgun (WGS) entry which is preliminary data.</text>
</comment>
<reference evidence="1" key="1">
    <citation type="submission" date="2024-02" db="EMBL/GenBank/DDBJ databases">
        <title>Metagenome Assembled Genome of Zalaria obscura JY119.</title>
        <authorList>
            <person name="Vighnesh L."/>
            <person name="Jagadeeshwari U."/>
            <person name="Venkata Ramana C."/>
            <person name="Sasikala C."/>
        </authorList>
    </citation>
    <scope>NUCLEOTIDE SEQUENCE</scope>
    <source>
        <strain evidence="1">JY119</strain>
    </source>
</reference>
<organism evidence="1 2">
    <name type="scientific">Zalaria obscura</name>
    <dbReference type="NCBI Taxonomy" id="2024903"/>
    <lineage>
        <taxon>Eukaryota</taxon>
        <taxon>Fungi</taxon>
        <taxon>Dikarya</taxon>
        <taxon>Ascomycota</taxon>
        <taxon>Pezizomycotina</taxon>
        <taxon>Dothideomycetes</taxon>
        <taxon>Dothideomycetidae</taxon>
        <taxon>Dothideales</taxon>
        <taxon>Zalariaceae</taxon>
        <taxon>Zalaria</taxon>
    </lineage>
</organism>
<dbReference type="EMBL" id="JAMKPW020000038">
    <property type="protein sequence ID" value="KAK8200780.1"/>
    <property type="molecule type" value="Genomic_DNA"/>
</dbReference>
<sequence>MSLPDRADRFDHPHLATSGTCAPEHKKHSFTQSGARVRSQPVFVETFFLGIGQDTALEQETLLVDTAIMGQPQTSILGQLDGTATPPPGSVPHGVVARSLRVADRIRAWDEASAKEPKLPSLPLRQNTRGFFSSLLGGKVRPFTRRDSVGSPVRSPPPEKQPAIKNPNLHAPTPQKVLRDISPGLGTRIVDTSRGDHDFDVVHSGFGRRETKAFAVRRTTHPHETHQQNRGRVDIPATSAPMCVRHGRRLVPSENRPGATTEGMERSIKDTNDMPMDKVGSVIAADLGDLLDAIIIEHRGTLDRVITNLRNGTPDGLTYQTMAQDLASLSTSMAGLQSNGPPVTG</sequence>
<evidence type="ECO:0000313" key="1">
    <source>
        <dbReference type="EMBL" id="KAK8200780.1"/>
    </source>
</evidence>
<name>A0ACC3S7K2_9PEZI</name>
<keyword evidence="2" id="KW-1185">Reference proteome</keyword>
<accession>A0ACC3S7K2</accession>
<dbReference type="Proteomes" id="UP001320706">
    <property type="component" value="Unassembled WGS sequence"/>
</dbReference>
<proteinExistence type="predicted"/>